<dbReference type="Gene3D" id="3.30.70.3290">
    <property type="match status" value="1"/>
</dbReference>
<dbReference type="InterPro" id="IPR011032">
    <property type="entry name" value="GroES-like_sf"/>
</dbReference>
<comment type="catalytic activity">
    <reaction evidence="29">
        <text>(2E)-octenoyl-[ACP] + NADPH + H(+) = octanoyl-[ACP] + NADP(+)</text>
        <dbReference type="Rhea" id="RHEA:41848"/>
        <dbReference type="Rhea" id="RHEA-COMP:9635"/>
        <dbReference type="Rhea" id="RHEA-COMP:9636"/>
        <dbReference type="ChEBI" id="CHEBI:15378"/>
        <dbReference type="ChEBI" id="CHEBI:57783"/>
        <dbReference type="ChEBI" id="CHEBI:58349"/>
        <dbReference type="ChEBI" id="CHEBI:78462"/>
        <dbReference type="ChEBI" id="CHEBI:78463"/>
    </reaction>
    <physiologicalReaction direction="left-to-right" evidence="29">
        <dbReference type="Rhea" id="RHEA:41849"/>
    </physiologicalReaction>
</comment>
<dbReference type="InterPro" id="IPR014043">
    <property type="entry name" value="Acyl_transferase_dom"/>
</dbReference>
<dbReference type="PROSITE" id="PS52019">
    <property type="entry name" value="PKS_MFAS_DH"/>
    <property type="match status" value="1"/>
</dbReference>
<comment type="catalytic activity">
    <reaction evidence="30">
        <text>a fatty acyl-[ACP] + malonyl-[ACP] + H(+) = a 3-oxoacyl-[ACP] + holo-[ACP] + CO2</text>
        <dbReference type="Rhea" id="RHEA:22836"/>
        <dbReference type="Rhea" id="RHEA-COMP:9623"/>
        <dbReference type="Rhea" id="RHEA-COMP:9685"/>
        <dbReference type="Rhea" id="RHEA-COMP:9916"/>
        <dbReference type="Rhea" id="RHEA-COMP:14125"/>
        <dbReference type="ChEBI" id="CHEBI:15378"/>
        <dbReference type="ChEBI" id="CHEBI:16526"/>
        <dbReference type="ChEBI" id="CHEBI:64479"/>
        <dbReference type="ChEBI" id="CHEBI:78449"/>
        <dbReference type="ChEBI" id="CHEBI:78776"/>
        <dbReference type="ChEBI" id="CHEBI:138651"/>
        <dbReference type="EC" id="2.3.1.41"/>
    </reaction>
    <physiologicalReaction direction="left-to-right" evidence="30">
        <dbReference type="Rhea" id="RHEA:22837"/>
    </physiologicalReaction>
</comment>
<comment type="catalytic activity">
    <reaction evidence="15">
        <text>3-oxooctadecanoyl-[ACP] + NADPH + H(+) = (3R)-hydroxyoctadecanoyl-[ACP] + NADP(+)</text>
        <dbReference type="Rhea" id="RHEA:41920"/>
        <dbReference type="Rhea" id="RHEA-COMP:9653"/>
        <dbReference type="Rhea" id="RHEA-COMP:9654"/>
        <dbReference type="ChEBI" id="CHEBI:15378"/>
        <dbReference type="ChEBI" id="CHEBI:57783"/>
        <dbReference type="ChEBI" id="CHEBI:58349"/>
        <dbReference type="ChEBI" id="CHEBI:78487"/>
        <dbReference type="ChEBI" id="CHEBI:78488"/>
    </reaction>
    <physiologicalReaction direction="left-to-right" evidence="15">
        <dbReference type="Rhea" id="RHEA:41921"/>
    </physiologicalReaction>
</comment>
<dbReference type="InterPro" id="IPR016035">
    <property type="entry name" value="Acyl_Trfase/lysoPLipase"/>
</dbReference>
<comment type="catalytic activity">
    <reaction evidence="36">
        <text>(2E)-octadecenoyl-[ACP] + NADPH + H(+) = octadecanoyl-[ACP] + NADP(+)</text>
        <dbReference type="Rhea" id="RHEA:41928"/>
        <dbReference type="Rhea" id="RHEA-COMP:9655"/>
        <dbReference type="Rhea" id="RHEA-COMP:9656"/>
        <dbReference type="ChEBI" id="CHEBI:15378"/>
        <dbReference type="ChEBI" id="CHEBI:57783"/>
        <dbReference type="ChEBI" id="CHEBI:58349"/>
        <dbReference type="ChEBI" id="CHEBI:78489"/>
        <dbReference type="ChEBI" id="CHEBI:78495"/>
    </reaction>
    <physiologicalReaction direction="left-to-right" evidence="36">
        <dbReference type="Rhea" id="RHEA:41929"/>
    </physiologicalReaction>
</comment>
<organism evidence="48">
    <name type="scientific">Blattella germanica</name>
    <name type="common">German cockroach</name>
    <name type="synonym">Blatta germanica</name>
    <dbReference type="NCBI Taxonomy" id="6973"/>
    <lineage>
        <taxon>Eukaryota</taxon>
        <taxon>Metazoa</taxon>
        <taxon>Ecdysozoa</taxon>
        <taxon>Arthropoda</taxon>
        <taxon>Hexapoda</taxon>
        <taxon>Insecta</taxon>
        <taxon>Pterygota</taxon>
        <taxon>Neoptera</taxon>
        <taxon>Polyneoptera</taxon>
        <taxon>Dictyoptera</taxon>
        <taxon>Blattodea</taxon>
        <taxon>Blaberoidea</taxon>
        <taxon>Blattellidae</taxon>
        <taxon>Blattella</taxon>
    </lineage>
</organism>
<evidence type="ECO:0000256" key="7">
    <source>
        <dbReference type="ARBA" id="ARBA00023373"/>
    </source>
</evidence>
<dbReference type="InterPro" id="IPR042104">
    <property type="entry name" value="PKS_dehydratase_sf"/>
</dbReference>
<dbReference type="Pfam" id="PF00975">
    <property type="entry name" value="Thioesterase"/>
    <property type="match status" value="1"/>
</dbReference>
<comment type="catalytic activity">
    <reaction evidence="8">
        <text>(3R)-hydroxydecanoyl-[ACP] = (2E)-decenoyl-[ACP] + H2O</text>
        <dbReference type="Rhea" id="RHEA:41860"/>
        <dbReference type="Rhea" id="RHEA-COMP:9638"/>
        <dbReference type="Rhea" id="RHEA-COMP:9639"/>
        <dbReference type="ChEBI" id="CHEBI:15377"/>
        <dbReference type="ChEBI" id="CHEBI:78466"/>
        <dbReference type="ChEBI" id="CHEBI:78467"/>
    </reaction>
    <physiologicalReaction direction="left-to-right" evidence="8">
        <dbReference type="Rhea" id="RHEA:41861"/>
    </physiologicalReaction>
</comment>
<proteinExistence type="evidence at transcript level"/>
<comment type="catalytic activity">
    <reaction evidence="11">
        <text>(3R)-hydroxyoctadecanoyl-[ACP] = (2E)-octadecenoyl-[ACP] + H2O</text>
        <dbReference type="Rhea" id="RHEA:41924"/>
        <dbReference type="Rhea" id="RHEA-COMP:9654"/>
        <dbReference type="Rhea" id="RHEA-COMP:9655"/>
        <dbReference type="ChEBI" id="CHEBI:15377"/>
        <dbReference type="ChEBI" id="CHEBI:78488"/>
        <dbReference type="ChEBI" id="CHEBI:78489"/>
    </reaction>
    <physiologicalReaction direction="left-to-right" evidence="11">
        <dbReference type="Rhea" id="RHEA:41925"/>
    </physiologicalReaction>
</comment>
<comment type="caution">
    <text evidence="45">Lacks conserved residue(s) required for the propagation of feature annotation.</text>
</comment>
<comment type="catalytic activity">
    <reaction evidence="7">
        <text>(3R)-hydroxyhexanoyl-[ACP] = (2E)-hexenoyl-[ACP] + H2O</text>
        <dbReference type="Rhea" id="RHEA:41828"/>
        <dbReference type="Rhea" id="RHEA-COMP:9630"/>
        <dbReference type="Rhea" id="RHEA-COMP:9631"/>
        <dbReference type="ChEBI" id="CHEBI:15377"/>
        <dbReference type="ChEBI" id="CHEBI:78457"/>
        <dbReference type="ChEBI" id="CHEBI:78458"/>
    </reaction>
    <physiologicalReaction direction="left-to-right" evidence="7">
        <dbReference type="Rhea" id="RHEA:41829"/>
    </physiologicalReaction>
</comment>
<dbReference type="InterPro" id="IPR050091">
    <property type="entry name" value="PKS_NRPS_Biosynth_Enz"/>
</dbReference>
<evidence type="ECO:0000256" key="15">
    <source>
        <dbReference type="ARBA" id="ARBA00047300"/>
    </source>
</evidence>
<feature type="region of interest" description="N-terminal hotdog fold" evidence="45">
    <location>
        <begin position="857"/>
        <end position="975"/>
    </location>
</feature>
<comment type="catalytic activity">
    <reaction evidence="43">
        <text>(2E)-decenoyl-[ACP] + NADPH + H(+) = decanoyl-[ACP] + NADP(+)</text>
        <dbReference type="Rhea" id="RHEA:41864"/>
        <dbReference type="Rhea" id="RHEA-COMP:9639"/>
        <dbReference type="Rhea" id="RHEA-COMP:9640"/>
        <dbReference type="ChEBI" id="CHEBI:15378"/>
        <dbReference type="ChEBI" id="CHEBI:57783"/>
        <dbReference type="ChEBI" id="CHEBI:58349"/>
        <dbReference type="ChEBI" id="CHEBI:78467"/>
        <dbReference type="ChEBI" id="CHEBI:78468"/>
    </reaction>
    <physiologicalReaction direction="left-to-right" evidence="43">
        <dbReference type="Rhea" id="RHEA:41865"/>
    </physiologicalReaction>
</comment>
<evidence type="ECO:0000256" key="23">
    <source>
        <dbReference type="ARBA" id="ARBA00047897"/>
    </source>
</evidence>
<dbReference type="EMBL" id="MK605591">
    <property type="protein sequence ID" value="QCW07584.1"/>
    <property type="molecule type" value="mRNA"/>
</dbReference>
<evidence type="ECO:0000256" key="25">
    <source>
        <dbReference type="ARBA" id="ARBA00047961"/>
    </source>
</evidence>
<evidence type="ECO:0000313" key="48">
    <source>
        <dbReference type="EMBL" id="QCW07584.1"/>
    </source>
</evidence>
<comment type="catalytic activity">
    <reaction evidence="10">
        <text>(3R)-hydroxytetradecanoyl-[ACP] = (2E)-tetradecenoyl-[ACP] + H2O</text>
        <dbReference type="Rhea" id="RHEA:41892"/>
        <dbReference type="Rhea" id="RHEA-COMP:9646"/>
        <dbReference type="Rhea" id="RHEA-COMP:9647"/>
        <dbReference type="ChEBI" id="CHEBI:15377"/>
        <dbReference type="ChEBI" id="CHEBI:78474"/>
        <dbReference type="ChEBI" id="CHEBI:78475"/>
    </reaction>
    <physiologicalReaction direction="left-to-right" evidence="10">
        <dbReference type="Rhea" id="RHEA:41893"/>
    </physiologicalReaction>
</comment>
<evidence type="ECO:0000256" key="36">
    <source>
        <dbReference type="ARBA" id="ARBA00049019"/>
    </source>
</evidence>
<dbReference type="Pfam" id="PF02801">
    <property type="entry name" value="Ketoacyl-synt_C"/>
    <property type="match status" value="1"/>
</dbReference>
<evidence type="ECO:0000256" key="12">
    <source>
        <dbReference type="ARBA" id="ARBA00023401"/>
    </source>
</evidence>
<dbReference type="SUPFAM" id="SSF51735">
    <property type="entry name" value="NAD(P)-binding Rossmann-fold domains"/>
    <property type="match status" value="1"/>
</dbReference>
<comment type="function">
    <text evidence="14">Fatty acid synthetase is a multifunctional enzyme that catalyzes the de novo biosynthesis of long-chain saturated fatty acids starting from acetyl-CoA and malonyl-CoA in the presence of NADPH. This multifunctional protein contains 7 catalytic activities and a site for the binding of the prosthetic group 4'-phosphopantetheine of the acyl carrier protein ([ACP]) domain.</text>
</comment>
<protein>
    <submittedName>
        <fullName evidence="48">Fatty acid synthase 4</fullName>
    </submittedName>
</protein>
<comment type="catalytic activity">
    <reaction evidence="17">
        <text>a (3R)-hydroxyacyl-[ACP] + NADP(+) = a 3-oxoacyl-[ACP] + NADPH + H(+)</text>
        <dbReference type="Rhea" id="RHEA:17397"/>
        <dbReference type="Rhea" id="RHEA-COMP:9916"/>
        <dbReference type="Rhea" id="RHEA-COMP:9945"/>
        <dbReference type="ChEBI" id="CHEBI:15378"/>
        <dbReference type="ChEBI" id="CHEBI:57783"/>
        <dbReference type="ChEBI" id="CHEBI:58349"/>
        <dbReference type="ChEBI" id="CHEBI:78776"/>
        <dbReference type="ChEBI" id="CHEBI:78827"/>
        <dbReference type="EC" id="1.1.1.100"/>
    </reaction>
    <physiologicalReaction direction="right-to-left" evidence="17">
        <dbReference type="Rhea" id="RHEA:17399"/>
    </physiologicalReaction>
</comment>
<feature type="region of interest" description="C-terminal hotdog fold" evidence="45">
    <location>
        <begin position="989"/>
        <end position="1137"/>
    </location>
</feature>
<dbReference type="SUPFAM" id="SSF50129">
    <property type="entry name" value="GroES-like"/>
    <property type="match status" value="1"/>
</dbReference>
<comment type="catalytic activity">
    <reaction evidence="31">
        <text>3-oxohexanoyl-[ACP] + NADPH + H(+) = (3R)-hydroxyhexanoyl-[ACP] + NADP(+)</text>
        <dbReference type="Rhea" id="RHEA:41824"/>
        <dbReference type="Rhea" id="RHEA-COMP:9629"/>
        <dbReference type="Rhea" id="RHEA-COMP:9630"/>
        <dbReference type="ChEBI" id="CHEBI:15378"/>
        <dbReference type="ChEBI" id="CHEBI:57783"/>
        <dbReference type="ChEBI" id="CHEBI:58349"/>
        <dbReference type="ChEBI" id="CHEBI:78456"/>
        <dbReference type="ChEBI" id="CHEBI:78457"/>
    </reaction>
    <physiologicalReaction direction="left-to-right" evidence="31">
        <dbReference type="Rhea" id="RHEA:41825"/>
    </physiologicalReaction>
</comment>
<dbReference type="GO" id="GO:0006633">
    <property type="term" value="P:fatty acid biosynthetic process"/>
    <property type="evidence" value="ECO:0007669"/>
    <property type="project" value="UniProtKB-UniPathway"/>
</dbReference>
<evidence type="ECO:0000256" key="24">
    <source>
        <dbReference type="ARBA" id="ARBA00047953"/>
    </source>
</evidence>
<evidence type="ECO:0000256" key="27">
    <source>
        <dbReference type="ARBA" id="ARBA00048281"/>
    </source>
</evidence>
<evidence type="ECO:0000256" key="43">
    <source>
        <dbReference type="ARBA" id="ARBA00049521"/>
    </source>
</evidence>
<evidence type="ECO:0000256" key="10">
    <source>
        <dbReference type="ARBA" id="ARBA00023398"/>
    </source>
</evidence>
<comment type="catalytic activity">
    <reaction evidence="6">
        <text>(3R)-hydroxydodecanoyl-[ACP] = (2E)-dodecenoyl-[ACP] + H2O</text>
        <dbReference type="Rhea" id="RHEA:41876"/>
        <dbReference type="Rhea" id="RHEA-COMP:9642"/>
        <dbReference type="Rhea" id="RHEA-COMP:9643"/>
        <dbReference type="ChEBI" id="CHEBI:15377"/>
        <dbReference type="ChEBI" id="CHEBI:78470"/>
        <dbReference type="ChEBI" id="CHEBI:78472"/>
    </reaction>
    <physiologicalReaction direction="left-to-right" evidence="6">
        <dbReference type="Rhea" id="RHEA:41877"/>
    </physiologicalReaction>
</comment>
<evidence type="ECO:0000256" key="26">
    <source>
        <dbReference type="ARBA" id="ARBA00048051"/>
    </source>
</evidence>
<dbReference type="GO" id="GO:0004316">
    <property type="term" value="F:3-oxoacyl-[acyl-carrier-protein] reductase (NADPH) activity"/>
    <property type="evidence" value="ECO:0007669"/>
    <property type="project" value="UniProtKB-EC"/>
</dbReference>
<dbReference type="Gene3D" id="3.10.129.110">
    <property type="entry name" value="Polyketide synthase dehydratase"/>
    <property type="match status" value="1"/>
</dbReference>
<dbReference type="InterPro" id="IPR020843">
    <property type="entry name" value="ER"/>
</dbReference>
<evidence type="ECO:0000256" key="37">
    <source>
        <dbReference type="ARBA" id="ARBA00049109"/>
    </source>
</evidence>
<dbReference type="InterPro" id="IPR016039">
    <property type="entry name" value="Thiolase-like"/>
</dbReference>
<evidence type="ECO:0000256" key="5">
    <source>
        <dbReference type="ARBA" id="ARBA00023332"/>
    </source>
</evidence>
<comment type="catalytic activity">
    <reaction evidence="35">
        <text>3-oxotetradecanoyl-[ACP] + NADPH + H(+) = (3R)-hydroxytetradecanoyl-[ACP] + NADP(+)</text>
        <dbReference type="Rhea" id="RHEA:41888"/>
        <dbReference type="Rhea" id="RHEA-COMP:9645"/>
        <dbReference type="Rhea" id="RHEA-COMP:9646"/>
        <dbReference type="ChEBI" id="CHEBI:15378"/>
        <dbReference type="ChEBI" id="CHEBI:57783"/>
        <dbReference type="ChEBI" id="CHEBI:58349"/>
        <dbReference type="ChEBI" id="CHEBI:78473"/>
        <dbReference type="ChEBI" id="CHEBI:78474"/>
    </reaction>
    <physiologicalReaction direction="left-to-right" evidence="35">
        <dbReference type="Rhea" id="RHEA:41889"/>
    </physiologicalReaction>
</comment>
<comment type="catalytic activity">
    <reaction evidence="19">
        <text>tetradecanoyl-[ACP] + malonyl-[ACP] + H(+) = 3-oxohexadecanoyl-[ACP] + holo-[ACP] + CO2</text>
        <dbReference type="Rhea" id="RHEA:41900"/>
        <dbReference type="Rhea" id="RHEA-COMP:9623"/>
        <dbReference type="Rhea" id="RHEA-COMP:9648"/>
        <dbReference type="Rhea" id="RHEA-COMP:9649"/>
        <dbReference type="Rhea" id="RHEA-COMP:9685"/>
        <dbReference type="ChEBI" id="CHEBI:15378"/>
        <dbReference type="ChEBI" id="CHEBI:16526"/>
        <dbReference type="ChEBI" id="CHEBI:64479"/>
        <dbReference type="ChEBI" id="CHEBI:78449"/>
        <dbReference type="ChEBI" id="CHEBI:78477"/>
        <dbReference type="ChEBI" id="CHEBI:78478"/>
    </reaction>
    <physiologicalReaction direction="left-to-right" evidence="19">
        <dbReference type="Rhea" id="RHEA:41901"/>
    </physiologicalReaction>
</comment>
<evidence type="ECO:0000256" key="40">
    <source>
        <dbReference type="ARBA" id="ARBA00049414"/>
    </source>
</evidence>
<evidence type="ECO:0000256" key="35">
    <source>
        <dbReference type="ARBA" id="ARBA00048935"/>
    </source>
</evidence>
<dbReference type="InterPro" id="IPR049900">
    <property type="entry name" value="PKS_mFAS_DH"/>
</dbReference>
<evidence type="ECO:0000256" key="30">
    <source>
        <dbReference type="ARBA" id="ARBA00048506"/>
    </source>
</evidence>
<comment type="catalytic activity">
    <reaction evidence="37">
        <text>decanoyl-[ACP] + malonyl-[ACP] + H(+) = 3-oxododecanoyl-[ACP] + holo-[ACP] + CO2</text>
        <dbReference type="Rhea" id="RHEA:41868"/>
        <dbReference type="Rhea" id="RHEA-COMP:9623"/>
        <dbReference type="Rhea" id="RHEA-COMP:9640"/>
        <dbReference type="Rhea" id="RHEA-COMP:9641"/>
        <dbReference type="Rhea" id="RHEA-COMP:9685"/>
        <dbReference type="ChEBI" id="CHEBI:15378"/>
        <dbReference type="ChEBI" id="CHEBI:16526"/>
        <dbReference type="ChEBI" id="CHEBI:64479"/>
        <dbReference type="ChEBI" id="CHEBI:78449"/>
        <dbReference type="ChEBI" id="CHEBI:78468"/>
        <dbReference type="ChEBI" id="CHEBI:78469"/>
    </reaction>
    <physiologicalReaction direction="left-to-right" evidence="37">
        <dbReference type="Rhea" id="RHEA:41869"/>
    </physiologicalReaction>
</comment>
<dbReference type="GO" id="GO:0141148">
    <property type="term" value="F:enoyl-[acyl-carrier-protein] reductase (NADPH) activity"/>
    <property type="evidence" value="ECO:0007669"/>
    <property type="project" value="UniProtKB-EC"/>
</dbReference>
<dbReference type="GO" id="GO:0004312">
    <property type="term" value="F:fatty acid synthase activity"/>
    <property type="evidence" value="ECO:0007669"/>
    <property type="project" value="TreeGrafter"/>
</dbReference>
<dbReference type="Gene3D" id="3.40.47.10">
    <property type="match status" value="1"/>
</dbReference>
<dbReference type="Pfam" id="PF16197">
    <property type="entry name" value="KAsynt_C_assoc"/>
    <property type="match status" value="1"/>
</dbReference>
<dbReference type="InterPro" id="IPR032821">
    <property type="entry name" value="PKS_assoc"/>
</dbReference>
<comment type="catalytic activity">
    <reaction evidence="21">
        <text>dodecanoyl-[ACP] + malonyl-[ACP] + H(+) = 3-oxotetradecanoyl-[ACP] + holo-[ACP] + CO2</text>
        <dbReference type="Rhea" id="RHEA:41884"/>
        <dbReference type="Rhea" id="RHEA-COMP:9623"/>
        <dbReference type="Rhea" id="RHEA-COMP:9644"/>
        <dbReference type="Rhea" id="RHEA-COMP:9645"/>
        <dbReference type="Rhea" id="RHEA-COMP:9685"/>
        <dbReference type="ChEBI" id="CHEBI:15378"/>
        <dbReference type="ChEBI" id="CHEBI:16526"/>
        <dbReference type="ChEBI" id="CHEBI:64479"/>
        <dbReference type="ChEBI" id="CHEBI:65264"/>
        <dbReference type="ChEBI" id="CHEBI:78449"/>
        <dbReference type="ChEBI" id="CHEBI:78473"/>
    </reaction>
    <physiologicalReaction direction="left-to-right" evidence="21">
        <dbReference type="Rhea" id="RHEA:41885"/>
    </physiologicalReaction>
</comment>
<evidence type="ECO:0000256" key="9">
    <source>
        <dbReference type="ARBA" id="ARBA00023394"/>
    </source>
</evidence>
<comment type="catalytic activity">
    <reaction evidence="42">
        <text>butanoyl-[ACP] + malonyl-[ACP] + H(+) = 3-oxohexanoyl-[ACP] + holo-[ACP] + CO2</text>
        <dbReference type="Rhea" id="RHEA:41820"/>
        <dbReference type="Rhea" id="RHEA-COMP:9623"/>
        <dbReference type="Rhea" id="RHEA-COMP:9628"/>
        <dbReference type="Rhea" id="RHEA-COMP:9629"/>
        <dbReference type="Rhea" id="RHEA-COMP:9685"/>
        <dbReference type="ChEBI" id="CHEBI:15378"/>
        <dbReference type="ChEBI" id="CHEBI:16526"/>
        <dbReference type="ChEBI" id="CHEBI:64479"/>
        <dbReference type="ChEBI" id="CHEBI:78449"/>
        <dbReference type="ChEBI" id="CHEBI:78454"/>
        <dbReference type="ChEBI" id="CHEBI:78456"/>
    </reaction>
    <physiologicalReaction direction="left-to-right" evidence="42">
        <dbReference type="Rhea" id="RHEA:41821"/>
    </physiologicalReaction>
</comment>
<evidence type="ECO:0000256" key="14">
    <source>
        <dbReference type="ARBA" id="ARBA00023442"/>
    </source>
</evidence>
<evidence type="ECO:0000256" key="31">
    <source>
        <dbReference type="ARBA" id="ARBA00048571"/>
    </source>
</evidence>
<dbReference type="PANTHER" id="PTHR43775">
    <property type="entry name" value="FATTY ACID SYNTHASE"/>
    <property type="match status" value="1"/>
</dbReference>
<comment type="catalytic activity">
    <reaction evidence="38">
        <text>(2E)-tetradecenoyl-[ACP] + NADPH + H(+) = tetradecanoyl-[ACP] + NADP(+)</text>
        <dbReference type="Rhea" id="RHEA:41896"/>
        <dbReference type="Rhea" id="RHEA-COMP:9647"/>
        <dbReference type="Rhea" id="RHEA-COMP:9648"/>
        <dbReference type="ChEBI" id="CHEBI:15378"/>
        <dbReference type="ChEBI" id="CHEBI:57783"/>
        <dbReference type="ChEBI" id="CHEBI:58349"/>
        <dbReference type="ChEBI" id="CHEBI:78475"/>
        <dbReference type="ChEBI" id="CHEBI:78477"/>
    </reaction>
    <physiologicalReaction direction="left-to-right" evidence="38">
        <dbReference type="Rhea" id="RHEA:41897"/>
    </physiologicalReaction>
</comment>
<comment type="catalytic activity">
    <reaction evidence="33">
        <text>holo-[ACP] + acetyl-CoA = acetyl-[ACP] + CoA</text>
        <dbReference type="Rhea" id="RHEA:41788"/>
        <dbReference type="Rhea" id="RHEA-COMP:9621"/>
        <dbReference type="Rhea" id="RHEA-COMP:9685"/>
        <dbReference type="ChEBI" id="CHEBI:57287"/>
        <dbReference type="ChEBI" id="CHEBI:57288"/>
        <dbReference type="ChEBI" id="CHEBI:64479"/>
        <dbReference type="ChEBI" id="CHEBI:78446"/>
        <dbReference type="EC" id="2.3.1.38"/>
    </reaction>
    <physiologicalReaction direction="left-to-right" evidence="33">
        <dbReference type="Rhea" id="RHEA:41789"/>
    </physiologicalReaction>
</comment>
<reference evidence="48" key="2">
    <citation type="submission" date="2019-03" db="EMBL/GenBank/DDBJ databases">
        <authorList>
            <person name="Pei X.-J."/>
        </authorList>
    </citation>
    <scope>NUCLEOTIDE SEQUENCE</scope>
</reference>
<evidence type="ECO:0000256" key="21">
    <source>
        <dbReference type="ARBA" id="ARBA00047578"/>
    </source>
</evidence>
<evidence type="ECO:0000256" key="3">
    <source>
        <dbReference type="ARBA" id="ARBA00022898"/>
    </source>
</evidence>
<dbReference type="SMART" id="SM00827">
    <property type="entry name" value="PKS_AT"/>
    <property type="match status" value="1"/>
</dbReference>
<accession>A0A5B7QRT7</accession>
<evidence type="ECO:0000256" key="44">
    <source>
        <dbReference type="ARBA" id="ARBA00049533"/>
    </source>
</evidence>
<dbReference type="InterPro" id="IPR049391">
    <property type="entry name" value="FAS_pseudo-KR"/>
</dbReference>
<evidence type="ECO:0000256" key="28">
    <source>
        <dbReference type="ARBA" id="ARBA00048289"/>
    </source>
</evidence>
<evidence type="ECO:0000256" key="19">
    <source>
        <dbReference type="ARBA" id="ARBA00047451"/>
    </source>
</evidence>
<dbReference type="SUPFAM" id="SSF55048">
    <property type="entry name" value="Probable ACP-binding domain of malonyl-CoA ACP transacylase"/>
    <property type="match status" value="1"/>
</dbReference>
<comment type="catalytic activity">
    <reaction evidence="9">
        <text>a (3R)-hydroxyacyl-[ACP] = a (2E)-enoyl-[ACP] + H2O</text>
        <dbReference type="Rhea" id="RHEA:13097"/>
        <dbReference type="Rhea" id="RHEA-COMP:9925"/>
        <dbReference type="Rhea" id="RHEA-COMP:9945"/>
        <dbReference type="ChEBI" id="CHEBI:15377"/>
        <dbReference type="ChEBI" id="CHEBI:78784"/>
        <dbReference type="ChEBI" id="CHEBI:78827"/>
        <dbReference type="EC" id="4.2.1.59"/>
    </reaction>
    <physiologicalReaction direction="left-to-right" evidence="9">
        <dbReference type="Rhea" id="RHEA:13098"/>
    </physiologicalReaction>
</comment>
<dbReference type="GO" id="GO:0019171">
    <property type="term" value="F:(3R)-hydroxyacyl-[acyl-carrier-protein] dehydratase activity"/>
    <property type="evidence" value="ECO:0007669"/>
    <property type="project" value="UniProtKB-EC"/>
</dbReference>
<dbReference type="Gene3D" id="3.90.180.10">
    <property type="entry name" value="Medium-chain alcohol dehydrogenases, catalytic domain"/>
    <property type="match status" value="1"/>
</dbReference>
<comment type="catalytic activity">
    <reaction evidence="13">
        <text>(3R)-hydroxybutanoyl-[ACP] = (2E)-butenoyl-[ACP] + H2O</text>
        <dbReference type="Rhea" id="RHEA:41808"/>
        <dbReference type="Rhea" id="RHEA-COMP:9626"/>
        <dbReference type="Rhea" id="RHEA-COMP:9627"/>
        <dbReference type="ChEBI" id="CHEBI:15377"/>
        <dbReference type="ChEBI" id="CHEBI:78451"/>
        <dbReference type="ChEBI" id="CHEBI:78453"/>
    </reaction>
    <physiologicalReaction direction="left-to-right" evidence="13">
        <dbReference type="Rhea" id="RHEA:41809"/>
    </physiologicalReaction>
</comment>
<evidence type="ECO:0000256" key="34">
    <source>
        <dbReference type="ARBA" id="ARBA00048704"/>
    </source>
</evidence>
<keyword evidence="2" id="KW-0702">S-nitrosylation</keyword>
<dbReference type="InterPro" id="IPR001031">
    <property type="entry name" value="Thioesterase"/>
</dbReference>
<evidence type="ECO:0000256" key="8">
    <source>
        <dbReference type="ARBA" id="ARBA00023388"/>
    </source>
</evidence>
<evidence type="ECO:0000256" key="22">
    <source>
        <dbReference type="ARBA" id="ARBA00047810"/>
    </source>
</evidence>
<evidence type="ECO:0000256" key="1">
    <source>
        <dbReference type="ARBA" id="ARBA00005189"/>
    </source>
</evidence>
<evidence type="ECO:0000256" key="20">
    <source>
        <dbReference type="ARBA" id="ARBA00047500"/>
    </source>
</evidence>
<comment type="catalytic activity">
    <reaction evidence="26">
        <text>hexadecanoyl-[ACP] + malonyl-[ACP] + H(+) = 3-oxooctadecanoyl-[ACP] + holo-[ACP] + CO2</text>
        <dbReference type="Rhea" id="RHEA:41916"/>
        <dbReference type="Rhea" id="RHEA-COMP:9623"/>
        <dbReference type="Rhea" id="RHEA-COMP:9652"/>
        <dbReference type="Rhea" id="RHEA-COMP:9653"/>
        <dbReference type="Rhea" id="RHEA-COMP:9685"/>
        <dbReference type="ChEBI" id="CHEBI:15378"/>
        <dbReference type="ChEBI" id="CHEBI:16526"/>
        <dbReference type="ChEBI" id="CHEBI:64479"/>
        <dbReference type="ChEBI" id="CHEBI:78449"/>
        <dbReference type="ChEBI" id="CHEBI:78483"/>
        <dbReference type="ChEBI" id="CHEBI:78487"/>
    </reaction>
    <physiologicalReaction direction="left-to-right" evidence="26">
        <dbReference type="Rhea" id="RHEA:41917"/>
    </physiologicalReaction>
</comment>
<dbReference type="Pfam" id="PF00109">
    <property type="entry name" value="ketoacyl-synt"/>
    <property type="match status" value="1"/>
</dbReference>
<dbReference type="Gene3D" id="3.40.50.720">
    <property type="entry name" value="NAD(P)-binding Rossmann-like Domain"/>
    <property type="match status" value="1"/>
</dbReference>
<dbReference type="GO" id="GO:0004315">
    <property type="term" value="F:3-oxoacyl-[acyl-carrier-protein] synthase activity"/>
    <property type="evidence" value="ECO:0007669"/>
    <property type="project" value="UniProtKB-EC"/>
</dbReference>
<name>A0A5B7QRT7_BLAGE</name>
<evidence type="ECO:0000256" key="29">
    <source>
        <dbReference type="ARBA" id="ARBA00048420"/>
    </source>
</evidence>
<dbReference type="GO" id="GO:0004313">
    <property type="term" value="F:[acyl-carrier-protein] S-acetyltransferase activity"/>
    <property type="evidence" value="ECO:0007669"/>
    <property type="project" value="UniProtKB-EC"/>
</dbReference>
<dbReference type="SMART" id="SM00825">
    <property type="entry name" value="PKS_KS"/>
    <property type="match status" value="1"/>
</dbReference>
<evidence type="ECO:0000256" key="39">
    <source>
        <dbReference type="ARBA" id="ARBA00049263"/>
    </source>
</evidence>
<comment type="catalytic activity">
    <reaction evidence="39">
        <text>3-oxododecanoyl-[ACP] + NADPH + H(+) = (3R)-hydroxydodecanoyl-[ACP] + NADP(+)</text>
        <dbReference type="Rhea" id="RHEA:41872"/>
        <dbReference type="Rhea" id="RHEA-COMP:9641"/>
        <dbReference type="Rhea" id="RHEA-COMP:9642"/>
        <dbReference type="ChEBI" id="CHEBI:15378"/>
        <dbReference type="ChEBI" id="CHEBI:57783"/>
        <dbReference type="ChEBI" id="CHEBI:58349"/>
        <dbReference type="ChEBI" id="CHEBI:78469"/>
        <dbReference type="ChEBI" id="CHEBI:78470"/>
    </reaction>
    <physiologicalReaction direction="left-to-right" evidence="39">
        <dbReference type="Rhea" id="RHEA:41873"/>
    </physiologicalReaction>
</comment>
<comment type="catalytic activity">
    <reaction evidence="22">
        <text>(2E)-hexadecenoyl-[ACP] + NADPH + H(+) = hexadecanoyl-[ACP] + NADP(+)</text>
        <dbReference type="Rhea" id="RHEA:41912"/>
        <dbReference type="Rhea" id="RHEA-COMP:9651"/>
        <dbReference type="Rhea" id="RHEA-COMP:9652"/>
        <dbReference type="ChEBI" id="CHEBI:15378"/>
        <dbReference type="ChEBI" id="CHEBI:57783"/>
        <dbReference type="ChEBI" id="CHEBI:58349"/>
        <dbReference type="ChEBI" id="CHEBI:78481"/>
        <dbReference type="ChEBI" id="CHEBI:78483"/>
    </reaction>
    <physiologicalReaction direction="left-to-right" evidence="22">
        <dbReference type="Rhea" id="RHEA:41913"/>
    </physiologicalReaction>
</comment>
<comment type="catalytic activity">
    <reaction evidence="25">
        <text>acetyl-[ACP] + malonyl-[ACP] + H(+) = 3-oxobutanoyl-[ACP] + holo-[ACP] + CO2</text>
        <dbReference type="Rhea" id="RHEA:41800"/>
        <dbReference type="Rhea" id="RHEA-COMP:9621"/>
        <dbReference type="Rhea" id="RHEA-COMP:9623"/>
        <dbReference type="Rhea" id="RHEA-COMP:9625"/>
        <dbReference type="Rhea" id="RHEA-COMP:9685"/>
        <dbReference type="ChEBI" id="CHEBI:15378"/>
        <dbReference type="ChEBI" id="CHEBI:16526"/>
        <dbReference type="ChEBI" id="CHEBI:64479"/>
        <dbReference type="ChEBI" id="CHEBI:78446"/>
        <dbReference type="ChEBI" id="CHEBI:78449"/>
        <dbReference type="ChEBI" id="CHEBI:78450"/>
    </reaction>
    <physiologicalReaction direction="left-to-right" evidence="25">
        <dbReference type="Rhea" id="RHEA:41801"/>
    </physiologicalReaction>
</comment>
<dbReference type="GO" id="GO:0016297">
    <property type="term" value="F:fatty acyl-[ACP] hydrolase activity"/>
    <property type="evidence" value="ECO:0007669"/>
    <property type="project" value="UniProtKB-EC"/>
</dbReference>
<evidence type="ECO:0000256" key="16">
    <source>
        <dbReference type="ARBA" id="ARBA00047394"/>
    </source>
</evidence>
<comment type="catalytic activity">
    <reaction evidence="40">
        <text>3-oxohexadecanoyl-[ACP] + NADPH + H(+) = (3R)-hydroxyhexadecanoyl-[ACP] + NADP(+)</text>
        <dbReference type="Rhea" id="RHEA:41904"/>
        <dbReference type="Rhea" id="RHEA-COMP:9649"/>
        <dbReference type="Rhea" id="RHEA-COMP:9650"/>
        <dbReference type="ChEBI" id="CHEBI:15378"/>
        <dbReference type="ChEBI" id="CHEBI:57783"/>
        <dbReference type="ChEBI" id="CHEBI:58349"/>
        <dbReference type="ChEBI" id="CHEBI:78478"/>
        <dbReference type="ChEBI" id="CHEBI:78480"/>
    </reaction>
    <physiologicalReaction direction="left-to-right" evidence="40">
        <dbReference type="Rhea" id="RHEA:41905"/>
    </physiologicalReaction>
</comment>
<keyword evidence="3" id="KW-0663">Pyridoxal phosphate</keyword>
<evidence type="ECO:0000256" key="11">
    <source>
        <dbReference type="ARBA" id="ARBA00023399"/>
    </source>
</evidence>
<dbReference type="InterPro" id="IPR020841">
    <property type="entry name" value="PKS_Beta-ketoAc_synthase_dom"/>
</dbReference>
<comment type="catalytic activity">
    <reaction evidence="12">
        <text>(3R)-hydroxyhexadecanoyl-[ACP] = (2E)-hexadecenoyl-[ACP] + H2O</text>
        <dbReference type="Rhea" id="RHEA:41908"/>
        <dbReference type="Rhea" id="RHEA-COMP:9650"/>
        <dbReference type="Rhea" id="RHEA-COMP:9651"/>
        <dbReference type="ChEBI" id="CHEBI:15377"/>
        <dbReference type="ChEBI" id="CHEBI:78480"/>
        <dbReference type="ChEBI" id="CHEBI:78481"/>
    </reaction>
    <physiologicalReaction direction="left-to-right" evidence="12">
        <dbReference type="Rhea" id="RHEA:41909"/>
    </physiologicalReaction>
</comment>
<comment type="catalytic activity">
    <reaction evidence="16">
        <text>hexanoyl-[ACP] + malonyl-[ACP] + H(+) = 3-oxooctanoyl-[ACP] + holo-[ACP] + CO2</text>
        <dbReference type="Rhea" id="RHEA:41836"/>
        <dbReference type="Rhea" id="RHEA-COMP:9623"/>
        <dbReference type="Rhea" id="RHEA-COMP:9632"/>
        <dbReference type="Rhea" id="RHEA-COMP:9633"/>
        <dbReference type="Rhea" id="RHEA-COMP:9685"/>
        <dbReference type="ChEBI" id="CHEBI:15378"/>
        <dbReference type="ChEBI" id="CHEBI:16526"/>
        <dbReference type="ChEBI" id="CHEBI:64479"/>
        <dbReference type="ChEBI" id="CHEBI:78449"/>
        <dbReference type="ChEBI" id="CHEBI:78459"/>
        <dbReference type="ChEBI" id="CHEBI:78460"/>
    </reaction>
    <physiologicalReaction direction="left-to-right" evidence="16">
        <dbReference type="Rhea" id="RHEA:41837"/>
    </physiologicalReaction>
</comment>
<feature type="domain" description="Ketosynthase family 3 (KS3)" evidence="46">
    <location>
        <begin position="12"/>
        <end position="417"/>
    </location>
</feature>
<keyword evidence="4" id="KW-0007">Acetylation</keyword>
<dbReference type="InterPro" id="IPR016036">
    <property type="entry name" value="Malonyl_transacylase_ACP-bd"/>
</dbReference>
<dbReference type="PANTHER" id="PTHR43775:SF23">
    <property type="entry name" value="FATTY ACID SYNTHASE 3"/>
    <property type="match status" value="1"/>
</dbReference>
<dbReference type="InterPro" id="IPR036291">
    <property type="entry name" value="NAD(P)-bd_dom_sf"/>
</dbReference>
<dbReference type="InterPro" id="IPR014031">
    <property type="entry name" value="Ketoacyl_synth_C"/>
</dbReference>
<evidence type="ECO:0000256" key="4">
    <source>
        <dbReference type="ARBA" id="ARBA00022990"/>
    </source>
</evidence>
<dbReference type="SUPFAM" id="SSF53901">
    <property type="entry name" value="Thiolase-like"/>
    <property type="match status" value="1"/>
</dbReference>
<dbReference type="SMART" id="SM00829">
    <property type="entry name" value="PKS_ER"/>
    <property type="match status" value="1"/>
</dbReference>
<evidence type="ECO:0000256" key="41">
    <source>
        <dbReference type="ARBA" id="ARBA00049422"/>
    </source>
</evidence>
<dbReference type="InterPro" id="IPR001227">
    <property type="entry name" value="Ac_transferase_dom_sf"/>
</dbReference>
<dbReference type="PROSITE" id="PS52004">
    <property type="entry name" value="KS3_2"/>
    <property type="match status" value="1"/>
</dbReference>
<comment type="catalytic activity">
    <reaction evidence="32">
        <text>a 2,3-saturated acyl-[ACP] + NADP(+) = a (2E)-enoyl-[ACP] + NADPH + H(+)</text>
        <dbReference type="Rhea" id="RHEA:22564"/>
        <dbReference type="Rhea" id="RHEA-COMP:9925"/>
        <dbReference type="Rhea" id="RHEA-COMP:9926"/>
        <dbReference type="ChEBI" id="CHEBI:15378"/>
        <dbReference type="ChEBI" id="CHEBI:57783"/>
        <dbReference type="ChEBI" id="CHEBI:58349"/>
        <dbReference type="ChEBI" id="CHEBI:78784"/>
        <dbReference type="ChEBI" id="CHEBI:78785"/>
        <dbReference type="EC" id="1.3.1.39"/>
    </reaction>
    <physiologicalReaction direction="right-to-left" evidence="32">
        <dbReference type="Rhea" id="RHEA:22566"/>
    </physiologicalReaction>
</comment>
<evidence type="ECO:0000256" key="38">
    <source>
        <dbReference type="ARBA" id="ARBA00049171"/>
    </source>
</evidence>
<dbReference type="SUPFAM" id="SSF52151">
    <property type="entry name" value="FabD/lysophospholipase-like"/>
    <property type="match status" value="1"/>
</dbReference>
<comment type="catalytic activity">
    <reaction evidence="41">
        <text>3-oxooctanoyl-[ACP] + NADPH + H(+) = (3R)-hydroxyoctanoyl-[ACP] + NADP(+)</text>
        <dbReference type="Rhea" id="RHEA:41840"/>
        <dbReference type="Rhea" id="RHEA-COMP:9633"/>
        <dbReference type="Rhea" id="RHEA-COMP:9634"/>
        <dbReference type="ChEBI" id="CHEBI:15378"/>
        <dbReference type="ChEBI" id="CHEBI:57783"/>
        <dbReference type="ChEBI" id="CHEBI:58349"/>
        <dbReference type="ChEBI" id="CHEBI:78460"/>
        <dbReference type="ChEBI" id="CHEBI:78461"/>
    </reaction>
    <physiologicalReaction direction="left-to-right" evidence="41">
        <dbReference type="Rhea" id="RHEA:41841"/>
    </physiologicalReaction>
</comment>
<comment type="catalytic activity">
    <reaction evidence="24">
        <text>3-oxobutanoyl-[ACP] + NADPH + H(+) = (3R)-hydroxybutanoyl-[ACP] + NADP(+)</text>
        <dbReference type="Rhea" id="RHEA:41804"/>
        <dbReference type="Rhea" id="RHEA-COMP:9625"/>
        <dbReference type="Rhea" id="RHEA-COMP:9626"/>
        <dbReference type="ChEBI" id="CHEBI:15378"/>
        <dbReference type="ChEBI" id="CHEBI:57783"/>
        <dbReference type="ChEBI" id="CHEBI:58349"/>
        <dbReference type="ChEBI" id="CHEBI:78450"/>
        <dbReference type="ChEBI" id="CHEBI:78451"/>
    </reaction>
    <physiologicalReaction direction="left-to-right" evidence="24">
        <dbReference type="Rhea" id="RHEA:41805"/>
    </physiologicalReaction>
</comment>
<evidence type="ECO:0000259" key="46">
    <source>
        <dbReference type="PROSITE" id="PS52004"/>
    </source>
</evidence>
<reference evidence="48" key="1">
    <citation type="journal article" date="2019" name="Insect Biochem. Mol. Biol.">
        <title>BgFas1: A fatty acid synthase gene required for both hydrocarbon and cuticular fatty acid biosynthesis in the German cockroach, Blattella germanica (L.).</title>
        <authorList>
            <person name="Pei X.J."/>
            <person name="Chen N."/>
            <person name="Bai Y."/>
            <person name="Qiao J.W."/>
            <person name="Li S."/>
            <person name="Fan Y.L."/>
            <person name="Liu T.X."/>
        </authorList>
    </citation>
    <scope>NUCLEOTIDE SEQUENCE</scope>
</reference>
<dbReference type="CDD" id="cd05195">
    <property type="entry name" value="enoyl_red"/>
    <property type="match status" value="1"/>
</dbReference>
<comment type="catalytic activity">
    <reaction evidence="20">
        <text>(2E)-butenoyl-[ACP] + NADPH + H(+) = butanoyl-[ACP] + NADP(+)</text>
        <dbReference type="Rhea" id="RHEA:41812"/>
        <dbReference type="Rhea" id="RHEA-COMP:9627"/>
        <dbReference type="Rhea" id="RHEA-COMP:9628"/>
        <dbReference type="ChEBI" id="CHEBI:15378"/>
        <dbReference type="ChEBI" id="CHEBI:57783"/>
        <dbReference type="ChEBI" id="CHEBI:58349"/>
        <dbReference type="ChEBI" id="CHEBI:78453"/>
        <dbReference type="ChEBI" id="CHEBI:78454"/>
    </reaction>
    <physiologicalReaction direction="left-to-right" evidence="20">
        <dbReference type="Rhea" id="RHEA:41813"/>
    </physiologicalReaction>
</comment>
<evidence type="ECO:0000259" key="47">
    <source>
        <dbReference type="PROSITE" id="PS52019"/>
    </source>
</evidence>
<comment type="catalytic activity">
    <reaction evidence="28">
        <text>tetradecanoyl-[ACP] + H2O = tetradecanoate + holo-[ACP] + H(+)</text>
        <dbReference type="Rhea" id="RHEA:30123"/>
        <dbReference type="Rhea" id="RHEA-COMP:9648"/>
        <dbReference type="Rhea" id="RHEA-COMP:9685"/>
        <dbReference type="ChEBI" id="CHEBI:15377"/>
        <dbReference type="ChEBI" id="CHEBI:15378"/>
        <dbReference type="ChEBI" id="CHEBI:30807"/>
        <dbReference type="ChEBI" id="CHEBI:64479"/>
        <dbReference type="ChEBI" id="CHEBI:78477"/>
        <dbReference type="EC" id="3.1.2.14"/>
    </reaction>
    <physiologicalReaction direction="left-to-right" evidence="28">
        <dbReference type="Rhea" id="RHEA:30124"/>
    </physiologicalReaction>
</comment>
<comment type="catalytic activity">
    <reaction evidence="27">
        <text>(2E)-dodecenoyl-[ACP] + NADPH + H(+) = dodecanoyl-[ACP] + NADP(+)</text>
        <dbReference type="Rhea" id="RHEA:41880"/>
        <dbReference type="Rhea" id="RHEA-COMP:9643"/>
        <dbReference type="Rhea" id="RHEA-COMP:9644"/>
        <dbReference type="ChEBI" id="CHEBI:15378"/>
        <dbReference type="ChEBI" id="CHEBI:57783"/>
        <dbReference type="ChEBI" id="CHEBI:58349"/>
        <dbReference type="ChEBI" id="CHEBI:65264"/>
        <dbReference type="ChEBI" id="CHEBI:78472"/>
    </reaction>
    <physiologicalReaction direction="left-to-right" evidence="27">
        <dbReference type="Rhea" id="RHEA:41881"/>
    </physiologicalReaction>
</comment>
<evidence type="ECO:0000256" key="18">
    <source>
        <dbReference type="ARBA" id="ARBA00047440"/>
    </source>
</evidence>
<dbReference type="Gene3D" id="3.40.50.1820">
    <property type="entry name" value="alpha/beta hydrolase"/>
    <property type="match status" value="1"/>
</dbReference>
<evidence type="ECO:0000256" key="33">
    <source>
        <dbReference type="ARBA" id="ARBA00048691"/>
    </source>
</evidence>
<comment type="catalytic activity">
    <reaction evidence="34">
        <text>hexadecanoyl-[ACP] + H2O = hexadecanoate + holo-[ACP] + H(+)</text>
        <dbReference type="Rhea" id="RHEA:41932"/>
        <dbReference type="Rhea" id="RHEA-COMP:9652"/>
        <dbReference type="Rhea" id="RHEA-COMP:9685"/>
        <dbReference type="ChEBI" id="CHEBI:7896"/>
        <dbReference type="ChEBI" id="CHEBI:15377"/>
        <dbReference type="ChEBI" id="CHEBI:15378"/>
        <dbReference type="ChEBI" id="CHEBI:64479"/>
        <dbReference type="ChEBI" id="CHEBI:78483"/>
        <dbReference type="EC" id="3.1.2.14"/>
    </reaction>
    <physiologicalReaction direction="left-to-right" evidence="34">
        <dbReference type="Rhea" id="RHEA:41933"/>
    </physiologicalReaction>
</comment>
<dbReference type="Gene3D" id="3.40.366.10">
    <property type="entry name" value="Malonyl-Coenzyme A Acyl Carrier Protein, domain 2"/>
    <property type="match status" value="1"/>
</dbReference>
<dbReference type="InterPro" id="IPR014030">
    <property type="entry name" value="Ketoacyl_synth_N"/>
</dbReference>
<comment type="catalytic activity">
    <reaction evidence="18">
        <text>3-oxodecanoyl-[ACP] + NADPH + H(+) = (3R)-hydroxydecanoyl-[ACP] + NADP(+)</text>
        <dbReference type="Rhea" id="RHEA:41856"/>
        <dbReference type="Rhea" id="RHEA-COMP:9637"/>
        <dbReference type="Rhea" id="RHEA-COMP:9638"/>
        <dbReference type="ChEBI" id="CHEBI:15378"/>
        <dbReference type="ChEBI" id="CHEBI:57783"/>
        <dbReference type="ChEBI" id="CHEBI:58349"/>
        <dbReference type="ChEBI" id="CHEBI:78464"/>
        <dbReference type="ChEBI" id="CHEBI:78466"/>
    </reaction>
    <physiologicalReaction direction="left-to-right" evidence="18">
        <dbReference type="Rhea" id="RHEA:41857"/>
    </physiologicalReaction>
</comment>
<dbReference type="Pfam" id="PF00698">
    <property type="entry name" value="Acyl_transf_1"/>
    <property type="match status" value="1"/>
</dbReference>
<evidence type="ECO:0000256" key="32">
    <source>
        <dbReference type="ARBA" id="ARBA00048650"/>
    </source>
</evidence>
<feature type="domain" description="PKS/mFAS DH" evidence="47">
    <location>
        <begin position="857"/>
        <end position="1137"/>
    </location>
</feature>
<dbReference type="CDD" id="cd00833">
    <property type="entry name" value="PKS"/>
    <property type="match status" value="1"/>
</dbReference>
<comment type="catalytic activity">
    <reaction evidence="23">
        <text>(2E)-hexenoyl-[ACP] + NADPH + H(+) = hexanoyl-[ACP] + NADP(+)</text>
        <dbReference type="Rhea" id="RHEA:41832"/>
        <dbReference type="Rhea" id="RHEA-COMP:9631"/>
        <dbReference type="Rhea" id="RHEA-COMP:9632"/>
        <dbReference type="ChEBI" id="CHEBI:15378"/>
        <dbReference type="ChEBI" id="CHEBI:57783"/>
        <dbReference type="ChEBI" id="CHEBI:58349"/>
        <dbReference type="ChEBI" id="CHEBI:78458"/>
        <dbReference type="ChEBI" id="CHEBI:78459"/>
    </reaction>
    <physiologicalReaction direction="left-to-right" evidence="23">
        <dbReference type="Rhea" id="RHEA:41833"/>
    </physiologicalReaction>
</comment>
<evidence type="ECO:0000256" key="42">
    <source>
        <dbReference type="ARBA" id="ARBA00049449"/>
    </source>
</evidence>
<dbReference type="SUPFAM" id="SSF53474">
    <property type="entry name" value="alpha/beta-Hydrolases"/>
    <property type="match status" value="1"/>
</dbReference>
<dbReference type="Pfam" id="PF21149">
    <property type="entry name" value="FAS_pseudo-KR"/>
    <property type="match status" value="1"/>
</dbReference>
<dbReference type="UniPathway" id="UPA00094"/>
<comment type="catalytic activity">
    <reaction evidence="5">
        <text>(3R)-hydroxyoctanoyl-[ACP] = (2E)-octenoyl-[ACP] + H2O</text>
        <dbReference type="Rhea" id="RHEA:41844"/>
        <dbReference type="Rhea" id="RHEA-COMP:9634"/>
        <dbReference type="Rhea" id="RHEA-COMP:9635"/>
        <dbReference type="ChEBI" id="CHEBI:15377"/>
        <dbReference type="ChEBI" id="CHEBI:78461"/>
        <dbReference type="ChEBI" id="CHEBI:78462"/>
    </reaction>
    <physiologicalReaction direction="left-to-right" evidence="5">
        <dbReference type="Rhea" id="RHEA:41845"/>
    </physiologicalReaction>
</comment>
<evidence type="ECO:0000256" key="6">
    <source>
        <dbReference type="ARBA" id="ARBA00023351"/>
    </source>
</evidence>
<comment type="pathway">
    <text evidence="1">Lipid metabolism.</text>
</comment>
<evidence type="ECO:0000256" key="45">
    <source>
        <dbReference type="PROSITE-ProRule" id="PRU01363"/>
    </source>
</evidence>
<evidence type="ECO:0000256" key="17">
    <source>
        <dbReference type="ARBA" id="ARBA00047400"/>
    </source>
</evidence>
<evidence type="ECO:0000256" key="13">
    <source>
        <dbReference type="ARBA" id="ARBA00023402"/>
    </source>
</evidence>
<dbReference type="InterPro" id="IPR029058">
    <property type="entry name" value="AB_hydrolase_fold"/>
</dbReference>
<sequence>MVSIDPTCQPSEDDVVISGFSCRFPKSDNIDELSNNLFNMDDLMQTANTPAWQTTKLTVPNRIGRINEMNKFDGMYFGIHRKQASSLDVMARLILERAYEALVDAGLNPLDVAKSNTLVLSASSVNEAETSWMFTSYHSGFEFLGRSRTMMSNRVSFWLNINSPSYTVISMETAGIEALTTAYNGIKNGLYDTAIVGSISLVMVPELSYHYQGLGLLSPDGRTKSFDASANGYARSDGVAVMILQKAKDAKRIYASIVHSSFEMNVHRKAPLIRPLGDALCEVLEKFYKKCGVDPRDVKFLEADGSGVKEWDEGELNAVDKVFLRNRKTPLLVGSVKSNIGHTNAASTFSSIAKVLIAMQSGQIPPNINYNKPPPNIPALVENRLKIVTEATPWEGGLVAVNTVGMIGVYGHLLLKSYGRKKAKPTHDDTLPRIVLLSGRTQDGLENALGKIEMMPLDLEFIRLVHDVFSKNITNHLYRGYTLLPAGDEAYHEVQNIDLTKRPVWFIFSGMGSQWPGMGTELMKLPVCAATINKCHDILLEKGLDLKHIITTKDRTVFDTILHSFVGIAAIQLALVDLLSTLGIKPDGMIGHSVGELGCAYADGCLTLEETLMCAYYRGLASIQAELIKGYMAAVGLGHRELVKIVPPEIDIACHNSNSSSTISGPEETVKKFVEKLKSEGVFARVVNVSNIAYHSRYIKPAGPLLLESLQKLIVNPIKRSSKWICTSMPESKWNTPLAEFCSAEYLTNNLLSSVLFEESSTHIPKNAVAIEVAPHGLLQAILRRSLSSECSNIALTQRDHPQGLHFLMAAIGKIYMSGPVPQVANIYPPVEFPVSQGTPSLCSIITWDHTDSWMTHEDIRSVNVTSGETEFDVDLNTDEGKVFADHIIDGRVFYPSFAYLDYVWKMFARMNETDYKSIPVMFEDVVFHRREEIPEKGSVNLYLMIQGGSGKFEICENNILVLSGRIEELYPSRIKFVKMATDLIDRDTFTLKAEDVYKEFELRGYQYKGDFKSIIHTKISNEGVLASVKWKDNIVLLGEALLQLAILKIGEKDQNLLLPSKITKIVVNPLEWAAFGKEVEAVFRDSISTVQCGGLEIQGIKTEPLQLFKTNKPKGRLETTKIWKYIHLQVKSTEQFMDLCLQLALENCHRPKGAPSMTVLELAVVQNSRNLLDSFRNVVPKYSQVNLKTIFIGNETNTLLDERLSCGLVMVTRREAFKEAKGLIGNGFLLVASTDQEIWFTDSNLVTVAEHQADGCKYVLLRNAYQVNSQTSQVLHISGNIFSWMDKLHKMGPCERLYLVADVSSDCVGQLAQFVKILTEDPDMAHVRCVFLCDKNAPAFSLNRNLYQQQLFCDLVTNIYYEGEWGSIYTFTLSQEKDNNSELLDSQILSLHSIEDVKIQYLGLNSVDMNFNEDINEEDKKIGLLEFAGISGNGKRVMGVAHTSENQSYSKAKHLTWQVPESWTLEEAATVPLFASLAYYSLFMQAKLKPGLCVLIHPGWTSFAQAAIALALECNCSVYAAVTNDDQRMFLKKQFPQARNLNIPNLETCYKELFSKTHFKGIDIIVNTMSGRKVTEDMSFLAYMGRYVQLARKDLRKNKSFGSNRFLDCLEFYGVQAENLFNLPEHLGEQLHAAVQEKIQNGVIKPLTYHVYKKQQSQDALRSLFNIPHTDRVLLDISAEKIPISQIKRFRCDPQGAYLVSGGNAEHCVYIADWLVSHGARKIVITLLNKVVSEKIKRRISLLKTYHNVQLVLITNPVVTSVGSATSLLQSVTSSLGSNISAIFILPTDVSEQENGITSSTVAYLDAASRNISSLRHFVCFLSEGSWASCEARRRAGFPVIAVHLLQNKSKIFHLKTALKALDSILVTDHQETIIRISEETNSDNQNMDLCQSEVLEEFLPSSQEELRAIGEEVLSCKSCYWEELLTKSPGNEFVKEISPVFIIPGLQGSAAEVLHPILRHLINPAFFAKLPNRIPSIQEVAEILTQKLQEIQKRGPYNLIGVSWGGALTLEVAQRLETQGHTAHIILLDAALEISLDIIGLLGQGKNMETNLLCRLLQITDSKVQAEIMSLPDWSSRLNRALSEVHQENEMDIRAGLTAIENRIAALLQYKQSNILLSSKVMFVRPVSESTDRSRLNQFFRQSLIISMVEGNHRTILNNIKVANIINDFVV</sequence>
<evidence type="ECO:0000256" key="2">
    <source>
        <dbReference type="ARBA" id="ARBA00022799"/>
    </source>
</evidence>
<comment type="catalytic activity">
    <reaction evidence="44">
        <text>octanoyl-[ACP] + malonyl-[ACP] + H(+) = 3-oxodecanoyl-[ACP] + holo-[ACP] + CO2</text>
        <dbReference type="Rhea" id="RHEA:41852"/>
        <dbReference type="Rhea" id="RHEA-COMP:9623"/>
        <dbReference type="Rhea" id="RHEA-COMP:9636"/>
        <dbReference type="Rhea" id="RHEA-COMP:9637"/>
        <dbReference type="Rhea" id="RHEA-COMP:9685"/>
        <dbReference type="ChEBI" id="CHEBI:15378"/>
        <dbReference type="ChEBI" id="CHEBI:16526"/>
        <dbReference type="ChEBI" id="CHEBI:64479"/>
        <dbReference type="ChEBI" id="CHEBI:78449"/>
        <dbReference type="ChEBI" id="CHEBI:78463"/>
        <dbReference type="ChEBI" id="CHEBI:78464"/>
    </reaction>
    <physiologicalReaction direction="left-to-right" evidence="44">
        <dbReference type="Rhea" id="RHEA:41853"/>
    </physiologicalReaction>
</comment>